<evidence type="ECO:0000313" key="1">
    <source>
        <dbReference type="EMBL" id="JAP93606.1"/>
    </source>
</evidence>
<reference evidence="1" key="1">
    <citation type="submission" date="2015-07" db="EMBL/GenBank/DDBJ databases">
        <title>Adaptation to a free-living lifestyle via gene acquisitions in the diplomonad Trepomonas sp. PC1.</title>
        <authorList>
            <person name="Xu F."/>
            <person name="Jerlstrom-Hultqvist J."/>
            <person name="Kolisko M."/>
            <person name="Simpson A.G.B."/>
            <person name="Roger A.J."/>
            <person name="Svard S.G."/>
            <person name="Andersson J.O."/>
        </authorList>
    </citation>
    <scope>NUCLEOTIDE SEQUENCE</scope>
    <source>
        <strain evidence="1">PC1</strain>
    </source>
</reference>
<feature type="non-terminal residue" evidence="1">
    <location>
        <position position="1"/>
    </location>
</feature>
<protein>
    <submittedName>
        <fullName evidence="1">Uncharacterized protein</fullName>
    </submittedName>
</protein>
<sequence>PIQIPKLGLNKIASADIHHGQKSARDSAKSDRSFEHLEKITITDIANSAKLKLGITIANMMDTTEYYTVEQTENGIETVRKLLDETNLKLIAEQMKVQPKVLKATIEQLKTDTALQGEIGPWTYGVLNYLDNKFQTTQIWEIENPEKLLTQPLSREVESECYKVVKSTPRGQRLL</sequence>
<accession>A0A146KDM5</accession>
<name>A0A146KDM5_9EUKA</name>
<dbReference type="AlphaFoldDB" id="A0A146KDM5"/>
<dbReference type="EMBL" id="GDID01003000">
    <property type="protein sequence ID" value="JAP93606.1"/>
    <property type="molecule type" value="Transcribed_RNA"/>
</dbReference>
<organism evidence="1">
    <name type="scientific">Trepomonas sp. PC1</name>
    <dbReference type="NCBI Taxonomy" id="1076344"/>
    <lineage>
        <taxon>Eukaryota</taxon>
        <taxon>Metamonada</taxon>
        <taxon>Diplomonadida</taxon>
        <taxon>Hexamitidae</taxon>
        <taxon>Hexamitinae</taxon>
        <taxon>Trepomonas</taxon>
    </lineage>
</organism>
<proteinExistence type="predicted"/>
<gene>
    <name evidence="1" type="ORF">TPC1_14051</name>
</gene>